<keyword evidence="12" id="KW-0720">Serine protease</keyword>
<dbReference type="GO" id="GO:0004252">
    <property type="term" value="F:serine-type endopeptidase activity"/>
    <property type="evidence" value="ECO:0007669"/>
    <property type="project" value="InterPro"/>
</dbReference>
<dbReference type="Gene3D" id="2.10.25.10">
    <property type="entry name" value="Laminin"/>
    <property type="match status" value="1"/>
</dbReference>
<evidence type="ECO:0000256" key="21">
    <source>
        <dbReference type="SAM" id="SignalP"/>
    </source>
</evidence>
<keyword evidence="8 21" id="KW-0732">Signal</keyword>
<keyword evidence="6" id="KW-0645">Protease</keyword>
<dbReference type="PANTHER" id="PTHR24255">
    <property type="entry name" value="COMPLEMENT COMPONENT 1, S SUBCOMPONENT-RELATED"/>
    <property type="match status" value="1"/>
</dbReference>
<dbReference type="GO" id="GO:0006508">
    <property type="term" value="P:proteolysis"/>
    <property type="evidence" value="ECO:0007669"/>
    <property type="project" value="UniProtKB-KW"/>
</dbReference>
<dbReference type="InterPro" id="IPR033116">
    <property type="entry name" value="TRYPSIN_SER"/>
</dbReference>
<feature type="compositionally biased region" description="Gly residues" evidence="20">
    <location>
        <begin position="971"/>
        <end position="981"/>
    </location>
</feature>
<keyword evidence="15 18" id="KW-1015">Disulfide bond</keyword>
<evidence type="ECO:0000256" key="6">
    <source>
        <dbReference type="ARBA" id="ARBA00022670"/>
    </source>
</evidence>
<keyword evidence="3" id="KW-0245">EGF-like domain</keyword>
<dbReference type="SUPFAM" id="SSF49854">
    <property type="entry name" value="Spermadhesin, CUB domain"/>
    <property type="match status" value="2"/>
</dbReference>
<dbReference type="InterPro" id="IPR001881">
    <property type="entry name" value="EGF-like_Ca-bd_dom"/>
</dbReference>
<dbReference type="SUPFAM" id="SSF57196">
    <property type="entry name" value="EGF/Laminin"/>
    <property type="match status" value="1"/>
</dbReference>
<proteinExistence type="predicted"/>
<dbReference type="AlphaFoldDB" id="A0AAJ7X1X7"/>
<feature type="region of interest" description="Disordered" evidence="20">
    <location>
        <begin position="932"/>
        <end position="990"/>
    </location>
</feature>
<evidence type="ECO:0000256" key="9">
    <source>
        <dbReference type="ARBA" id="ARBA00022737"/>
    </source>
</evidence>
<dbReference type="GO" id="GO:0005615">
    <property type="term" value="C:extracellular space"/>
    <property type="evidence" value="ECO:0007669"/>
    <property type="project" value="TreeGrafter"/>
</dbReference>
<evidence type="ECO:0000256" key="13">
    <source>
        <dbReference type="ARBA" id="ARBA00022837"/>
    </source>
</evidence>
<dbReference type="CDD" id="cd00190">
    <property type="entry name" value="Tryp_SPc"/>
    <property type="match status" value="1"/>
</dbReference>
<evidence type="ECO:0000256" key="17">
    <source>
        <dbReference type="ARBA" id="ARBA00023278"/>
    </source>
</evidence>
<evidence type="ECO:0000256" key="2">
    <source>
        <dbReference type="ARBA" id="ARBA00022525"/>
    </source>
</evidence>
<feature type="domain" description="Peptidase S1" evidence="23">
    <location>
        <begin position="460"/>
        <end position="1032"/>
    </location>
</feature>
<feature type="disulfide bond" evidence="18">
    <location>
        <begin position="195"/>
        <end position="222"/>
    </location>
</feature>
<feature type="compositionally biased region" description="Basic and acidic residues" evidence="20">
    <location>
        <begin position="953"/>
        <end position="965"/>
    </location>
</feature>
<dbReference type="Proteomes" id="UP001318040">
    <property type="component" value="Chromosome 28"/>
</dbReference>
<feature type="domain" description="CUB" evidence="22">
    <location>
        <begin position="195"/>
        <end position="308"/>
    </location>
</feature>
<dbReference type="GO" id="GO:0005509">
    <property type="term" value="F:calcium ion binding"/>
    <property type="evidence" value="ECO:0007669"/>
    <property type="project" value="InterPro"/>
</dbReference>
<keyword evidence="14" id="KW-0391">Immunity</keyword>
<evidence type="ECO:0000256" key="12">
    <source>
        <dbReference type="ARBA" id="ARBA00022825"/>
    </source>
</evidence>
<keyword evidence="16" id="KW-0325">Glycoprotein</keyword>
<dbReference type="InterPro" id="IPR018097">
    <property type="entry name" value="EGF_Ca-bd_CS"/>
</dbReference>
<dbReference type="FunFam" id="2.60.120.290:FF:000012">
    <property type="entry name" value="mannan-binding lectin serine protease 1 isoform X1"/>
    <property type="match status" value="1"/>
</dbReference>
<dbReference type="Gene3D" id="2.40.10.10">
    <property type="entry name" value="Trypsin-like serine proteases"/>
    <property type="match status" value="4"/>
</dbReference>
<dbReference type="PROSITE" id="PS01180">
    <property type="entry name" value="CUB"/>
    <property type="match status" value="2"/>
</dbReference>
<evidence type="ECO:0000256" key="8">
    <source>
        <dbReference type="ARBA" id="ARBA00022729"/>
    </source>
</evidence>
<feature type="domain" description="CUB" evidence="22">
    <location>
        <begin position="23"/>
        <end position="147"/>
    </location>
</feature>
<dbReference type="Pfam" id="PF00089">
    <property type="entry name" value="Trypsin"/>
    <property type="match status" value="3"/>
</dbReference>
<evidence type="ECO:0000259" key="24">
    <source>
        <dbReference type="PROSITE" id="PS50923"/>
    </source>
</evidence>
<feature type="domain" description="Sushi" evidence="24">
    <location>
        <begin position="310"/>
        <end position="377"/>
    </location>
</feature>
<dbReference type="GO" id="GO:0045087">
    <property type="term" value="P:innate immune response"/>
    <property type="evidence" value="ECO:0007669"/>
    <property type="project" value="UniProtKB-KW"/>
</dbReference>
<dbReference type="SMART" id="SM00020">
    <property type="entry name" value="Tryp_SPc"/>
    <property type="match status" value="1"/>
</dbReference>
<dbReference type="PROSITE" id="PS50923">
    <property type="entry name" value="SUSHI"/>
    <property type="match status" value="2"/>
</dbReference>
<dbReference type="Gene3D" id="2.60.120.290">
    <property type="entry name" value="Spermadhesin, CUB domain"/>
    <property type="match status" value="2"/>
</dbReference>
<dbReference type="FunFam" id="2.60.120.290:FF:000006">
    <property type="entry name" value="Mannan-binding lectin serine protease 1"/>
    <property type="match status" value="1"/>
</dbReference>
<feature type="compositionally biased region" description="Low complexity" evidence="20">
    <location>
        <begin position="932"/>
        <end position="950"/>
    </location>
</feature>
<dbReference type="FunFam" id="2.10.70.10:FF:000016">
    <property type="entry name" value="Mannan-binding lectin serine protease 1"/>
    <property type="match status" value="1"/>
</dbReference>
<reference evidence="26" key="1">
    <citation type="submission" date="2025-08" db="UniProtKB">
        <authorList>
            <consortium name="RefSeq"/>
        </authorList>
    </citation>
    <scope>IDENTIFICATION</scope>
    <source>
        <tissue evidence="26">Sperm</tissue>
    </source>
</reference>
<evidence type="ECO:0000256" key="5">
    <source>
        <dbReference type="ARBA" id="ARBA00022659"/>
    </source>
</evidence>
<dbReference type="FunFam" id="2.10.25.10:FF:000059">
    <property type="entry name" value="Mannan-binding lectin serine protease 1"/>
    <property type="match status" value="1"/>
</dbReference>
<comment type="subcellular location">
    <subcellularLocation>
        <location evidence="1">Secreted</location>
    </subcellularLocation>
</comment>
<keyword evidence="9" id="KW-0677">Repeat</keyword>
<evidence type="ECO:0000259" key="22">
    <source>
        <dbReference type="PROSITE" id="PS01180"/>
    </source>
</evidence>
<feature type="domain" description="Sushi" evidence="24">
    <location>
        <begin position="378"/>
        <end position="444"/>
    </location>
</feature>
<feature type="compositionally biased region" description="Basic and acidic residues" evidence="20">
    <location>
        <begin position="687"/>
        <end position="699"/>
    </location>
</feature>
<name>A0AAJ7X1X7_PETMA</name>
<feature type="compositionally biased region" description="Basic and acidic residues" evidence="20">
    <location>
        <begin position="824"/>
        <end position="833"/>
    </location>
</feature>
<feature type="signal peptide" evidence="21">
    <location>
        <begin position="1"/>
        <end position="23"/>
    </location>
</feature>
<dbReference type="PROSITE" id="PS50240">
    <property type="entry name" value="TRYPSIN_DOM"/>
    <property type="match status" value="1"/>
</dbReference>
<evidence type="ECO:0000256" key="7">
    <source>
        <dbReference type="ARBA" id="ARBA00022723"/>
    </source>
</evidence>
<feature type="compositionally biased region" description="Gly residues" evidence="20">
    <location>
        <begin position="588"/>
        <end position="628"/>
    </location>
</feature>
<evidence type="ECO:0000256" key="3">
    <source>
        <dbReference type="ARBA" id="ARBA00022536"/>
    </source>
</evidence>
<evidence type="ECO:0000256" key="18">
    <source>
        <dbReference type="PROSITE-ProRule" id="PRU00059"/>
    </source>
</evidence>
<evidence type="ECO:0000256" key="19">
    <source>
        <dbReference type="PROSITE-ProRule" id="PRU00302"/>
    </source>
</evidence>
<keyword evidence="7" id="KW-0479">Metal-binding</keyword>
<evidence type="ECO:0000256" key="11">
    <source>
        <dbReference type="ARBA" id="ARBA00022813"/>
    </source>
</evidence>
<dbReference type="InterPro" id="IPR009003">
    <property type="entry name" value="Peptidase_S1_PA"/>
</dbReference>
<dbReference type="RefSeq" id="XP_032818062.1">
    <property type="nucleotide sequence ID" value="XM_032962171.1"/>
</dbReference>
<keyword evidence="10" id="KW-0378">Hydrolase</keyword>
<dbReference type="SMART" id="SM00032">
    <property type="entry name" value="CCP"/>
    <property type="match status" value="2"/>
</dbReference>
<dbReference type="PROSITE" id="PS01187">
    <property type="entry name" value="EGF_CA"/>
    <property type="match status" value="1"/>
</dbReference>
<comment type="caution">
    <text evidence="19">Lacks conserved residue(s) required for the propagation of feature annotation.</text>
</comment>
<gene>
    <name evidence="26" type="primary">LOC116946910</name>
</gene>
<feature type="region of interest" description="Disordered" evidence="20">
    <location>
        <begin position="795"/>
        <end position="833"/>
    </location>
</feature>
<feature type="compositionally biased region" description="Basic and acidic residues" evidence="20">
    <location>
        <begin position="568"/>
        <end position="581"/>
    </location>
</feature>
<keyword evidence="11" id="KW-0068">Autocatalytic cleavage</keyword>
<dbReference type="SMART" id="SM00042">
    <property type="entry name" value="CUB"/>
    <property type="match status" value="2"/>
</dbReference>
<dbReference type="Gene3D" id="2.10.70.10">
    <property type="entry name" value="Complement Module, domain 1"/>
    <property type="match status" value="2"/>
</dbReference>
<dbReference type="CDD" id="cd00041">
    <property type="entry name" value="CUB"/>
    <property type="match status" value="2"/>
</dbReference>
<keyword evidence="17" id="KW-0379">Hydroxylation</keyword>
<dbReference type="SMART" id="SM00179">
    <property type="entry name" value="EGF_CA"/>
    <property type="match status" value="1"/>
</dbReference>
<dbReference type="InterPro" id="IPR035914">
    <property type="entry name" value="Sperma_CUB_dom_sf"/>
</dbReference>
<evidence type="ECO:0000256" key="4">
    <source>
        <dbReference type="ARBA" id="ARBA00022588"/>
    </source>
</evidence>
<keyword evidence="13" id="KW-0106">Calcium</keyword>
<feature type="compositionally biased region" description="Basic and acidic residues" evidence="20">
    <location>
        <begin position="706"/>
        <end position="717"/>
    </location>
</feature>
<keyword evidence="4" id="KW-0399">Innate immunity</keyword>
<evidence type="ECO:0000256" key="10">
    <source>
        <dbReference type="ARBA" id="ARBA00022801"/>
    </source>
</evidence>
<dbReference type="CDD" id="cd00054">
    <property type="entry name" value="EGF_CA"/>
    <property type="match status" value="1"/>
</dbReference>
<evidence type="ECO:0000256" key="20">
    <source>
        <dbReference type="SAM" id="MobiDB-lite"/>
    </source>
</evidence>
<evidence type="ECO:0000313" key="25">
    <source>
        <dbReference type="Proteomes" id="UP001318040"/>
    </source>
</evidence>
<accession>A0AAJ7X1X7</accession>
<dbReference type="CDD" id="cd00033">
    <property type="entry name" value="CCP"/>
    <property type="match status" value="1"/>
</dbReference>
<evidence type="ECO:0000259" key="23">
    <source>
        <dbReference type="PROSITE" id="PS50240"/>
    </source>
</evidence>
<keyword evidence="25" id="KW-1185">Reference proteome</keyword>
<dbReference type="InterPro" id="IPR000859">
    <property type="entry name" value="CUB_dom"/>
</dbReference>
<protein>
    <submittedName>
        <fullName evidence="26">Mannan-binding lectin serine protease 2-like isoform X1</fullName>
    </submittedName>
</protein>
<evidence type="ECO:0000256" key="15">
    <source>
        <dbReference type="ARBA" id="ARBA00023157"/>
    </source>
</evidence>
<evidence type="ECO:0000256" key="16">
    <source>
        <dbReference type="ARBA" id="ARBA00023180"/>
    </source>
</evidence>
<dbReference type="InterPro" id="IPR000436">
    <property type="entry name" value="Sushi_SCR_CCP_dom"/>
</dbReference>
<dbReference type="SUPFAM" id="SSF50494">
    <property type="entry name" value="Trypsin-like serine proteases"/>
    <property type="match status" value="3"/>
</dbReference>
<dbReference type="KEGG" id="pmrn:116946910"/>
<evidence type="ECO:0000313" key="26">
    <source>
        <dbReference type="RefSeq" id="XP_032818062.1"/>
    </source>
</evidence>
<dbReference type="FunFam" id="2.40.10.10:FF:000054">
    <property type="entry name" value="Complement C1r subcomponent"/>
    <property type="match status" value="1"/>
</dbReference>
<sequence length="1043" mass="111430">MAPRARMFSTRWLLLLLLPAALCGLVAEKQHRLSGMSGSFTSPGYPTPYKNQVLHTWQLSVPAGYRLRLQFQHFEVEPSYLCEYDYLKVMAGEQQLGLFCGQHSTDTEKVPGKEPILAPSNTMTVTFRSDYSNEEHYTGFAGHFTAVDIDECVEYAEHEELACNHFCHNYPGGYLCSCRHSFTLDPDGRTCTVECSGLVFTERQGELSSPEYPKPYPWASQCSYTVRLEEGFVLNLAFQETFDLELHPHMDNCPYDSLTIRSGGQQWGPLCGKTLPDPIETKSPVAEIIFISDKSGDNIGWKIHYTSKGTPCPMVVEPAHGFIEPVQDSYSFKDQVVFFCNTGYRLIQEEDNEVVPSLQMACQSDGTWSRMAPSCRIVDCGPPLALDNGRGTEADSTTFQASVDYACDEPYYNLRSKRATKFVCNETGVWMNPETGEKKPYCEPVCGRPSRHLPPLRKRIVGGLAAEPGAFPWQALVVARDPARVNSEPWFGGAALLAPRWLLTAAHVLLPWRRTRSSSLSAAFSSSAATAAAGASPFLLPAPRWAVEAVPPDSLRVYLGFTDVRVRDGPEPAGDARRGGGDEYDDPYGGGVGGGDGGGGGGDGGGGGGGGGDGGGGGGGDDGGGRSGGTDKHAGSALRPEVARIILHPRFDPKTYDNDVALIELREAVHLGPLVMPVCLPPAAAATEKERPRVTDSPRHPQHLPLGREGERDERMRSRAGFVLEGAGDTEPLERGDSFGPASDGDDDGAPLLDGAPSRGGPSVPSGTPRPQRVHVFLPHAQTPQQAVDHLVPGPTLAEAPAGEASARRDAEETGGEGNSDGKGGGDLDDALRPGDLGVVSGWGSTAWQNMSSPLSSSSSSSMVSPTLQYVKLPVVEAEECEEGFRQALGPRPSYRLTDNMFCAGYKEGGRDTCVGDSGGAFVRLESGDTAVGSGVEGGSAAEGRSTLGEGRSGGESEGEGRRVESSAGDLGFGAGDGMEGGSRRGQVGPGQRWVVRGLVSWGGPGECGREGLYGVYTRLANYVSWIREQMEAPPPDVDEFEF</sequence>
<feature type="region of interest" description="Disordered" evidence="20">
    <location>
        <begin position="686"/>
        <end position="772"/>
    </location>
</feature>
<dbReference type="Pfam" id="PF00084">
    <property type="entry name" value="Sushi"/>
    <property type="match status" value="2"/>
</dbReference>
<dbReference type="PROSITE" id="PS00135">
    <property type="entry name" value="TRYPSIN_SER"/>
    <property type="match status" value="1"/>
</dbReference>
<dbReference type="PANTHER" id="PTHR24255:SF38">
    <property type="entry name" value="MANNAN-BINDING LECTIN SERINE PROTEASE 1-LIKE"/>
    <property type="match status" value="1"/>
</dbReference>
<feature type="chain" id="PRO_5042477140" evidence="21">
    <location>
        <begin position="24"/>
        <end position="1043"/>
    </location>
</feature>
<feature type="region of interest" description="Disordered" evidence="20">
    <location>
        <begin position="568"/>
        <end position="637"/>
    </location>
</feature>
<organism evidence="25 26">
    <name type="scientific">Petromyzon marinus</name>
    <name type="common">Sea lamprey</name>
    <dbReference type="NCBI Taxonomy" id="7757"/>
    <lineage>
        <taxon>Eukaryota</taxon>
        <taxon>Metazoa</taxon>
        <taxon>Chordata</taxon>
        <taxon>Craniata</taxon>
        <taxon>Vertebrata</taxon>
        <taxon>Cyclostomata</taxon>
        <taxon>Hyperoartia</taxon>
        <taxon>Petromyzontiformes</taxon>
        <taxon>Petromyzontidae</taxon>
        <taxon>Petromyzon</taxon>
    </lineage>
</organism>
<dbReference type="InterPro" id="IPR001254">
    <property type="entry name" value="Trypsin_dom"/>
</dbReference>
<dbReference type="SUPFAM" id="SSF57535">
    <property type="entry name" value="Complement control module/SCR domain"/>
    <property type="match status" value="2"/>
</dbReference>
<evidence type="ECO:0000256" key="14">
    <source>
        <dbReference type="ARBA" id="ARBA00022859"/>
    </source>
</evidence>
<keyword evidence="5 19" id="KW-0768">Sushi</keyword>
<dbReference type="InterPro" id="IPR043504">
    <property type="entry name" value="Peptidase_S1_PA_chymotrypsin"/>
</dbReference>
<dbReference type="InterPro" id="IPR035976">
    <property type="entry name" value="Sushi/SCR/CCP_sf"/>
</dbReference>
<evidence type="ECO:0000256" key="1">
    <source>
        <dbReference type="ARBA" id="ARBA00004613"/>
    </source>
</evidence>
<keyword evidence="2" id="KW-0964">Secreted</keyword>
<dbReference type="Pfam" id="PF00431">
    <property type="entry name" value="CUB"/>
    <property type="match status" value="2"/>
</dbReference>